<accession>A0ABW2CN38</accession>
<protein>
    <submittedName>
        <fullName evidence="1">Uncharacterized protein</fullName>
    </submittedName>
</protein>
<reference evidence="2" key="1">
    <citation type="journal article" date="2019" name="Int. J. Syst. Evol. Microbiol.">
        <title>The Global Catalogue of Microorganisms (GCM) 10K type strain sequencing project: providing services to taxonomists for standard genome sequencing and annotation.</title>
        <authorList>
            <consortium name="The Broad Institute Genomics Platform"/>
            <consortium name="The Broad Institute Genome Sequencing Center for Infectious Disease"/>
            <person name="Wu L."/>
            <person name="Ma J."/>
        </authorList>
    </citation>
    <scope>NUCLEOTIDE SEQUENCE [LARGE SCALE GENOMIC DNA]</scope>
    <source>
        <strain evidence="2">JCM 3369</strain>
    </source>
</reference>
<organism evidence="1 2">
    <name type="scientific">Actinomadura yumaensis</name>
    <dbReference type="NCBI Taxonomy" id="111807"/>
    <lineage>
        <taxon>Bacteria</taxon>
        <taxon>Bacillati</taxon>
        <taxon>Actinomycetota</taxon>
        <taxon>Actinomycetes</taxon>
        <taxon>Streptosporangiales</taxon>
        <taxon>Thermomonosporaceae</taxon>
        <taxon>Actinomadura</taxon>
    </lineage>
</organism>
<gene>
    <name evidence="1" type="ORF">ACFQKB_25180</name>
</gene>
<dbReference type="RefSeq" id="WP_160825357.1">
    <property type="nucleotide sequence ID" value="NZ_JBHSXE010000001.1"/>
</dbReference>
<sequence length="83" mass="9980">MSTLEHRYRRLLRWYPADHRDRHEDEMLGVLLATAGPDRERPTARESADLIAGGLTVRLRRLPRALRGPEWREGRRWPRRSRR</sequence>
<proteinExistence type="predicted"/>
<evidence type="ECO:0000313" key="2">
    <source>
        <dbReference type="Proteomes" id="UP001596380"/>
    </source>
</evidence>
<comment type="caution">
    <text evidence="1">The sequence shown here is derived from an EMBL/GenBank/DDBJ whole genome shotgun (WGS) entry which is preliminary data.</text>
</comment>
<dbReference type="Proteomes" id="UP001596380">
    <property type="component" value="Unassembled WGS sequence"/>
</dbReference>
<name>A0ABW2CN38_9ACTN</name>
<dbReference type="EMBL" id="JBHSXS010000017">
    <property type="protein sequence ID" value="MFC6883072.1"/>
    <property type="molecule type" value="Genomic_DNA"/>
</dbReference>
<evidence type="ECO:0000313" key="1">
    <source>
        <dbReference type="EMBL" id="MFC6883072.1"/>
    </source>
</evidence>
<keyword evidence="2" id="KW-1185">Reference proteome</keyword>